<name>W8S1Y8_9RHOB</name>
<keyword evidence="2" id="KW-1185">Reference proteome</keyword>
<evidence type="ECO:0000313" key="2">
    <source>
        <dbReference type="Proteomes" id="UP000019593"/>
    </source>
</evidence>
<dbReference type="Proteomes" id="UP000019593">
    <property type="component" value="Chromosome"/>
</dbReference>
<protein>
    <submittedName>
        <fullName evidence="1">Uncharacterized protein</fullName>
    </submittedName>
</protein>
<dbReference type="EMBL" id="CP004372">
    <property type="protein sequence ID" value="AHM02756.1"/>
    <property type="molecule type" value="Genomic_DNA"/>
</dbReference>
<organism evidence="1 2">
    <name type="scientific">Roseicyclus elongatus DSM 19469</name>
    <dbReference type="NCBI Taxonomy" id="1294273"/>
    <lineage>
        <taxon>Bacteria</taxon>
        <taxon>Pseudomonadati</taxon>
        <taxon>Pseudomonadota</taxon>
        <taxon>Alphaproteobacteria</taxon>
        <taxon>Rhodobacterales</taxon>
        <taxon>Roseobacteraceae</taxon>
        <taxon>Roseicyclus</taxon>
    </lineage>
</organism>
<proteinExistence type="predicted"/>
<sequence length="55" mass="6383">MKRTGFDPVPRFQIVTVEDALELRDRAVRLPARRDDTFKRAAREEDRGAQGKLDI</sequence>
<accession>W8S1Y8</accession>
<evidence type="ECO:0000313" key="1">
    <source>
        <dbReference type="EMBL" id="AHM02756.1"/>
    </source>
</evidence>
<dbReference type="HOGENOM" id="CLU_3029579_0_0_5"/>
<gene>
    <name evidence="1" type="ORF">roselon_00303</name>
</gene>
<reference evidence="1 2" key="1">
    <citation type="submission" date="2013-03" db="EMBL/GenBank/DDBJ databases">
        <authorList>
            <person name="Fiebig A."/>
            <person name="Goeker M."/>
            <person name="Klenk H.-P.P."/>
        </authorList>
    </citation>
    <scope>NUCLEOTIDE SEQUENCE [LARGE SCALE GENOMIC DNA]</scope>
    <source>
        <strain evidence="2">DSM 19469</strain>
    </source>
</reference>
<dbReference type="KEGG" id="red:roselon_00303"/>
<dbReference type="AlphaFoldDB" id="W8S1Y8"/>